<evidence type="ECO:0000313" key="3">
    <source>
        <dbReference type="Proteomes" id="UP001597055"/>
    </source>
</evidence>
<accession>A0ABW3AIE2</accession>
<protein>
    <submittedName>
        <fullName evidence="2">Uncharacterized protein</fullName>
    </submittedName>
</protein>
<feature type="transmembrane region" description="Helical" evidence="1">
    <location>
        <begin position="110"/>
        <end position="131"/>
    </location>
</feature>
<dbReference type="RefSeq" id="WP_204978498.1">
    <property type="nucleotide sequence ID" value="NZ_JBHTII010000001.1"/>
</dbReference>
<feature type="transmembrane region" description="Helical" evidence="1">
    <location>
        <begin position="79"/>
        <end position="98"/>
    </location>
</feature>
<name>A0ABW3AIE2_9MICO</name>
<reference evidence="3" key="1">
    <citation type="journal article" date="2019" name="Int. J. Syst. Evol. Microbiol.">
        <title>The Global Catalogue of Microorganisms (GCM) 10K type strain sequencing project: providing services to taxonomists for standard genome sequencing and annotation.</title>
        <authorList>
            <consortium name="The Broad Institute Genomics Platform"/>
            <consortium name="The Broad Institute Genome Sequencing Center for Infectious Disease"/>
            <person name="Wu L."/>
            <person name="Ma J."/>
        </authorList>
    </citation>
    <scope>NUCLEOTIDE SEQUENCE [LARGE SCALE GENOMIC DNA]</scope>
    <source>
        <strain evidence="3">CCUG 54523</strain>
    </source>
</reference>
<keyword evidence="1" id="KW-0472">Membrane</keyword>
<dbReference type="Proteomes" id="UP001597055">
    <property type="component" value="Unassembled WGS sequence"/>
</dbReference>
<keyword evidence="1" id="KW-1133">Transmembrane helix</keyword>
<dbReference type="EMBL" id="JBHTII010000001">
    <property type="protein sequence ID" value="MFD0790677.1"/>
    <property type="molecule type" value="Genomic_DNA"/>
</dbReference>
<keyword evidence="3" id="KW-1185">Reference proteome</keyword>
<proteinExistence type="predicted"/>
<feature type="transmembrane region" description="Helical" evidence="1">
    <location>
        <begin position="54"/>
        <end position="72"/>
    </location>
</feature>
<comment type="caution">
    <text evidence="2">The sequence shown here is derived from an EMBL/GenBank/DDBJ whole genome shotgun (WGS) entry which is preliminary data.</text>
</comment>
<evidence type="ECO:0000256" key="1">
    <source>
        <dbReference type="SAM" id="Phobius"/>
    </source>
</evidence>
<sequence>MAQTAKFDPRVRYGVAVTAMVYSTYLACATDFSAVIRSENYEGAISSDIPLLNALQFLLVVAGMVFALAILPGDGYRRLGGVTLASVTLFLWATFNLLRGAGVVTEPVAFWDFVLDQGFATLLAAVGGWLIARGRRPVTWLLALVCVIPPLLAIAIEDINITTGIYALIVQATVGICGLAAVWGAAWIDKRVTGGRPVESRAA</sequence>
<keyword evidence="1" id="KW-0812">Transmembrane</keyword>
<feature type="transmembrane region" description="Helical" evidence="1">
    <location>
        <begin position="138"/>
        <end position="156"/>
    </location>
</feature>
<gene>
    <name evidence="2" type="ORF">ACFQ0P_09710</name>
</gene>
<organism evidence="2 3">
    <name type="scientific">Microbacterium insulae</name>
    <dbReference type="NCBI Taxonomy" id="483014"/>
    <lineage>
        <taxon>Bacteria</taxon>
        <taxon>Bacillati</taxon>
        <taxon>Actinomycetota</taxon>
        <taxon>Actinomycetes</taxon>
        <taxon>Micrococcales</taxon>
        <taxon>Microbacteriaceae</taxon>
        <taxon>Microbacterium</taxon>
    </lineage>
</organism>
<evidence type="ECO:0000313" key="2">
    <source>
        <dbReference type="EMBL" id="MFD0790677.1"/>
    </source>
</evidence>
<feature type="transmembrane region" description="Helical" evidence="1">
    <location>
        <begin position="12"/>
        <end position="34"/>
    </location>
</feature>
<feature type="transmembrane region" description="Helical" evidence="1">
    <location>
        <begin position="168"/>
        <end position="188"/>
    </location>
</feature>